<proteinExistence type="predicted"/>
<gene>
    <name evidence="1" type="ORF">Scep_003457</name>
</gene>
<sequence length="79" mass="8812">MSRRGGANDRAADVIASPPSRRGVWDYEKQRPQLFWCGDQVMYGLLMCLGHSRHAFTPYSVNGVVLMTLGSVLLGRRCV</sequence>
<dbReference type="Proteomes" id="UP001419268">
    <property type="component" value="Unassembled WGS sequence"/>
</dbReference>
<protein>
    <submittedName>
        <fullName evidence="1">Uncharacterized protein</fullName>
    </submittedName>
</protein>
<reference evidence="1 2" key="1">
    <citation type="submission" date="2024-01" db="EMBL/GenBank/DDBJ databases">
        <title>Genome assemblies of Stephania.</title>
        <authorList>
            <person name="Yang L."/>
        </authorList>
    </citation>
    <scope>NUCLEOTIDE SEQUENCE [LARGE SCALE GENOMIC DNA]</scope>
    <source>
        <strain evidence="1">JXDWG</strain>
        <tissue evidence="1">Leaf</tissue>
    </source>
</reference>
<evidence type="ECO:0000313" key="2">
    <source>
        <dbReference type="Proteomes" id="UP001419268"/>
    </source>
</evidence>
<accession>A0AAP0KQI7</accession>
<dbReference type="EMBL" id="JBBNAG010000002">
    <property type="protein sequence ID" value="KAK9156883.1"/>
    <property type="molecule type" value="Genomic_DNA"/>
</dbReference>
<organism evidence="1 2">
    <name type="scientific">Stephania cephalantha</name>
    <dbReference type="NCBI Taxonomy" id="152367"/>
    <lineage>
        <taxon>Eukaryota</taxon>
        <taxon>Viridiplantae</taxon>
        <taxon>Streptophyta</taxon>
        <taxon>Embryophyta</taxon>
        <taxon>Tracheophyta</taxon>
        <taxon>Spermatophyta</taxon>
        <taxon>Magnoliopsida</taxon>
        <taxon>Ranunculales</taxon>
        <taxon>Menispermaceae</taxon>
        <taxon>Menispermoideae</taxon>
        <taxon>Cissampelideae</taxon>
        <taxon>Stephania</taxon>
    </lineage>
</organism>
<comment type="caution">
    <text evidence="1">The sequence shown here is derived from an EMBL/GenBank/DDBJ whole genome shotgun (WGS) entry which is preliminary data.</text>
</comment>
<keyword evidence="2" id="KW-1185">Reference proteome</keyword>
<evidence type="ECO:0000313" key="1">
    <source>
        <dbReference type="EMBL" id="KAK9156883.1"/>
    </source>
</evidence>
<dbReference type="AlphaFoldDB" id="A0AAP0KQI7"/>
<name>A0AAP0KQI7_9MAGN</name>